<dbReference type="InterPro" id="IPR013783">
    <property type="entry name" value="Ig-like_fold"/>
</dbReference>
<reference evidence="1" key="1">
    <citation type="journal article" date="2014" name="Int. J. Syst. Evol. Microbiol.">
        <title>Complete genome sequence of Corynebacterium casei LMG S-19264T (=DSM 44701T), isolated from a smear-ripened cheese.</title>
        <authorList>
            <consortium name="US DOE Joint Genome Institute (JGI-PGF)"/>
            <person name="Walter F."/>
            <person name="Albersmeier A."/>
            <person name="Kalinowski J."/>
            <person name="Ruckert C."/>
        </authorList>
    </citation>
    <scope>NUCLEOTIDE SEQUENCE</scope>
    <source>
        <strain evidence="1">NBRC 108769</strain>
    </source>
</reference>
<dbReference type="EMBL" id="BSOH01000005">
    <property type="protein sequence ID" value="GLR16492.1"/>
    <property type="molecule type" value="Genomic_DNA"/>
</dbReference>
<protein>
    <recommendedName>
        <fullName evidence="3">DUF1573 domain-containing protein</fullName>
    </recommendedName>
</protein>
<organism evidence="1 2">
    <name type="scientific">Portibacter lacus</name>
    <dbReference type="NCBI Taxonomy" id="1099794"/>
    <lineage>
        <taxon>Bacteria</taxon>
        <taxon>Pseudomonadati</taxon>
        <taxon>Bacteroidota</taxon>
        <taxon>Saprospiria</taxon>
        <taxon>Saprospirales</taxon>
        <taxon>Haliscomenobacteraceae</taxon>
        <taxon>Portibacter</taxon>
    </lineage>
</organism>
<sequence>MIGCKPDIEVIKEPNVYEKLGIKDYEQIIRHPVSLDSIMDSSQWSQIKFEENEFDFDTVYQGEVIKKSYKFTNSGSKPLYILDTRVSCGCTITEYDESAINPDETGAIEVEFDTKGKSGNQNKSIIVLSNSRPNEDRLFMKGFVKIKN</sequence>
<dbReference type="Proteomes" id="UP001156666">
    <property type="component" value="Unassembled WGS sequence"/>
</dbReference>
<dbReference type="AlphaFoldDB" id="A0AA37SNM2"/>
<accession>A0AA37SNM2</accession>
<evidence type="ECO:0008006" key="3">
    <source>
        <dbReference type="Google" id="ProtNLM"/>
    </source>
</evidence>
<evidence type="ECO:0000313" key="1">
    <source>
        <dbReference type="EMBL" id="GLR16492.1"/>
    </source>
</evidence>
<proteinExistence type="predicted"/>
<reference evidence="1" key="2">
    <citation type="submission" date="2023-01" db="EMBL/GenBank/DDBJ databases">
        <title>Draft genome sequence of Portibacter lacus strain NBRC 108769.</title>
        <authorList>
            <person name="Sun Q."/>
            <person name="Mori K."/>
        </authorList>
    </citation>
    <scope>NUCLEOTIDE SEQUENCE</scope>
    <source>
        <strain evidence="1">NBRC 108769</strain>
    </source>
</reference>
<comment type="caution">
    <text evidence="1">The sequence shown here is derived from an EMBL/GenBank/DDBJ whole genome shotgun (WGS) entry which is preliminary data.</text>
</comment>
<dbReference type="Pfam" id="PF07610">
    <property type="entry name" value="DUF1573"/>
    <property type="match status" value="1"/>
</dbReference>
<dbReference type="PANTHER" id="PTHR37833:SF1">
    <property type="entry name" value="SIGNAL PEPTIDE PROTEIN"/>
    <property type="match status" value="1"/>
</dbReference>
<keyword evidence="2" id="KW-1185">Reference proteome</keyword>
<name>A0AA37SNM2_9BACT</name>
<evidence type="ECO:0000313" key="2">
    <source>
        <dbReference type="Proteomes" id="UP001156666"/>
    </source>
</evidence>
<dbReference type="InterPro" id="IPR011467">
    <property type="entry name" value="DUF1573"/>
</dbReference>
<dbReference type="Gene3D" id="2.60.40.10">
    <property type="entry name" value="Immunoglobulins"/>
    <property type="match status" value="1"/>
</dbReference>
<gene>
    <name evidence="1" type="ORF">GCM10007940_11070</name>
</gene>
<dbReference type="PANTHER" id="PTHR37833">
    <property type="entry name" value="LIPOPROTEIN-RELATED"/>
    <property type="match status" value="1"/>
</dbReference>